<accession>A0ABR5SKJ5</accession>
<name>A0ABR5SKJ5_9BACT</name>
<dbReference type="PROSITE" id="PS50206">
    <property type="entry name" value="RHODANESE_3"/>
    <property type="match status" value="1"/>
</dbReference>
<dbReference type="InterPro" id="IPR036873">
    <property type="entry name" value="Rhodanese-like_dom_sf"/>
</dbReference>
<reference evidence="3 4" key="1">
    <citation type="submission" date="2015-11" db="EMBL/GenBank/DDBJ databases">
        <authorList>
            <person name="Lin W."/>
        </authorList>
    </citation>
    <scope>NUCLEOTIDE SEQUENCE [LARGE SCALE GENOMIC DNA]</scope>
    <source>
        <strain evidence="3 4">HCH-1</strain>
    </source>
</reference>
<evidence type="ECO:0000313" key="3">
    <source>
        <dbReference type="EMBL" id="KWT94497.1"/>
    </source>
</evidence>
<dbReference type="EMBL" id="LNQR01000005">
    <property type="protein sequence ID" value="KWT94497.1"/>
    <property type="molecule type" value="Genomic_DNA"/>
</dbReference>
<dbReference type="InterPro" id="IPR050229">
    <property type="entry name" value="GlpE_sulfurtransferase"/>
</dbReference>
<evidence type="ECO:0000256" key="1">
    <source>
        <dbReference type="SAM" id="SignalP"/>
    </source>
</evidence>
<dbReference type="RefSeq" id="WP_085050761.1">
    <property type="nucleotide sequence ID" value="NZ_LNQR01000005.1"/>
</dbReference>
<dbReference type="PANTHER" id="PTHR43031">
    <property type="entry name" value="FAD-DEPENDENT OXIDOREDUCTASE"/>
    <property type="match status" value="1"/>
</dbReference>
<dbReference type="Pfam" id="PF00581">
    <property type="entry name" value="Rhodanese"/>
    <property type="match status" value="1"/>
</dbReference>
<organism evidence="3 4">
    <name type="scientific">Candidatus Magnetominusculus xianensis</name>
    <dbReference type="NCBI Taxonomy" id="1748249"/>
    <lineage>
        <taxon>Bacteria</taxon>
        <taxon>Pseudomonadati</taxon>
        <taxon>Nitrospirota</taxon>
        <taxon>Nitrospiria</taxon>
        <taxon>Nitrospirales</taxon>
        <taxon>Nitrospiraceae</taxon>
        <taxon>Candidatus Magnetominusculus</taxon>
    </lineage>
</organism>
<dbReference type="Proteomes" id="UP000060487">
    <property type="component" value="Unassembled WGS sequence"/>
</dbReference>
<evidence type="ECO:0000313" key="4">
    <source>
        <dbReference type="Proteomes" id="UP000060487"/>
    </source>
</evidence>
<feature type="domain" description="Rhodanese" evidence="2">
    <location>
        <begin position="64"/>
        <end position="160"/>
    </location>
</feature>
<dbReference type="CDD" id="cd00158">
    <property type="entry name" value="RHOD"/>
    <property type="match status" value="1"/>
</dbReference>
<feature type="chain" id="PRO_5046894136" evidence="1">
    <location>
        <begin position="24"/>
        <end position="160"/>
    </location>
</feature>
<evidence type="ECO:0000259" key="2">
    <source>
        <dbReference type="PROSITE" id="PS50206"/>
    </source>
</evidence>
<sequence>MRLKKMIAAAWVVVIVFASVPMAAEEPKPDPNRAWPVQVDEHVAKVKKEIKLIDMEAFKKIADNKGDAIIIDAREPEEFTSGRVPGAVNIPRGLAEFKIWKALAGFPDKTNTALKIYVYCKIGGRAVLTTKALQDVGFTNVTAVDMKLADWVKANYPIER</sequence>
<dbReference type="InterPro" id="IPR001763">
    <property type="entry name" value="Rhodanese-like_dom"/>
</dbReference>
<protein>
    <submittedName>
        <fullName evidence="3">Rhodanese-like domain-containing protein</fullName>
    </submittedName>
</protein>
<keyword evidence="1" id="KW-0732">Signal</keyword>
<dbReference type="SMART" id="SM00450">
    <property type="entry name" value="RHOD"/>
    <property type="match status" value="1"/>
</dbReference>
<feature type="signal peptide" evidence="1">
    <location>
        <begin position="1"/>
        <end position="23"/>
    </location>
</feature>
<gene>
    <name evidence="3" type="ORF">ASN18_0227</name>
</gene>
<dbReference type="PANTHER" id="PTHR43031:SF16">
    <property type="entry name" value="OXIDOREDUCTASE"/>
    <property type="match status" value="1"/>
</dbReference>
<proteinExistence type="predicted"/>
<comment type="caution">
    <text evidence="3">The sequence shown here is derived from an EMBL/GenBank/DDBJ whole genome shotgun (WGS) entry which is preliminary data.</text>
</comment>
<dbReference type="Gene3D" id="3.40.250.10">
    <property type="entry name" value="Rhodanese-like domain"/>
    <property type="match status" value="1"/>
</dbReference>
<dbReference type="SUPFAM" id="SSF52821">
    <property type="entry name" value="Rhodanese/Cell cycle control phosphatase"/>
    <property type="match status" value="1"/>
</dbReference>
<keyword evidence="4" id="KW-1185">Reference proteome</keyword>